<keyword evidence="5" id="KW-0349">Heme</keyword>
<keyword evidence="10" id="KW-0408">Iron</keyword>
<dbReference type="InterPro" id="IPR050121">
    <property type="entry name" value="Cytochrome_P450_monoxygenase"/>
</dbReference>
<dbReference type="EMBL" id="DF849332">
    <property type="protein sequence ID" value="GAT56733.1"/>
    <property type="molecule type" value="Genomic_DNA"/>
</dbReference>
<dbReference type="SUPFAM" id="SSF48264">
    <property type="entry name" value="Cytochrome P450"/>
    <property type="match status" value="1"/>
</dbReference>
<evidence type="ECO:0000256" key="6">
    <source>
        <dbReference type="ARBA" id="ARBA00022692"/>
    </source>
</evidence>
<keyword evidence="8" id="KW-1133">Transmembrane helix</keyword>
<dbReference type="PRINTS" id="PR00463">
    <property type="entry name" value="EP450I"/>
</dbReference>
<reference evidence="13" key="1">
    <citation type="submission" date="2014-09" db="EMBL/GenBank/DDBJ databases">
        <title>Genome sequence of the luminous mushroom Mycena chlorophos for searching fungal bioluminescence genes.</title>
        <authorList>
            <person name="Tanaka Y."/>
            <person name="Kasuga D."/>
            <person name="Oba Y."/>
            <person name="Hase S."/>
            <person name="Sato K."/>
            <person name="Oba Y."/>
            <person name="Sakakibara Y."/>
        </authorList>
    </citation>
    <scope>NUCLEOTIDE SEQUENCE</scope>
</reference>
<dbReference type="InterPro" id="IPR036396">
    <property type="entry name" value="Cyt_P450_sf"/>
</dbReference>
<dbReference type="Gene3D" id="1.10.630.10">
    <property type="entry name" value="Cytochrome P450"/>
    <property type="match status" value="1"/>
</dbReference>
<accession>A0ABQ0M052</accession>
<keyword evidence="12" id="KW-0472">Membrane</keyword>
<comment type="cofactor">
    <cofactor evidence="1">
        <name>heme</name>
        <dbReference type="ChEBI" id="CHEBI:30413"/>
    </cofactor>
</comment>
<evidence type="ECO:0000256" key="9">
    <source>
        <dbReference type="ARBA" id="ARBA00023002"/>
    </source>
</evidence>
<keyword evidence="14" id="KW-1185">Reference proteome</keyword>
<comment type="pathway">
    <text evidence="3">Secondary metabolite biosynthesis; terpenoid biosynthesis.</text>
</comment>
<dbReference type="PANTHER" id="PTHR24305:SF166">
    <property type="entry name" value="CYTOCHROME P450 12A4, MITOCHONDRIAL-RELATED"/>
    <property type="match status" value="1"/>
</dbReference>
<evidence type="ECO:0000256" key="10">
    <source>
        <dbReference type="ARBA" id="ARBA00023004"/>
    </source>
</evidence>
<name>A0ABQ0M052_MYCCL</name>
<evidence type="ECO:0008006" key="15">
    <source>
        <dbReference type="Google" id="ProtNLM"/>
    </source>
</evidence>
<evidence type="ECO:0000256" key="2">
    <source>
        <dbReference type="ARBA" id="ARBA00004370"/>
    </source>
</evidence>
<keyword evidence="11" id="KW-0503">Monooxygenase</keyword>
<dbReference type="Proteomes" id="UP000815677">
    <property type="component" value="Unassembled WGS sequence"/>
</dbReference>
<gene>
    <name evidence="13" type="ORF">MCHLO_13352</name>
</gene>
<evidence type="ECO:0000256" key="8">
    <source>
        <dbReference type="ARBA" id="ARBA00022989"/>
    </source>
</evidence>
<evidence type="ECO:0000313" key="13">
    <source>
        <dbReference type="EMBL" id="GAT56733.1"/>
    </source>
</evidence>
<keyword evidence="9" id="KW-0560">Oxidoreductase</keyword>
<comment type="similarity">
    <text evidence="4">Belongs to the cytochrome P450 family.</text>
</comment>
<protein>
    <recommendedName>
        <fullName evidence="15">Cytochrome P450</fullName>
    </recommendedName>
</protein>
<dbReference type="Pfam" id="PF00067">
    <property type="entry name" value="p450"/>
    <property type="match status" value="1"/>
</dbReference>
<keyword evidence="6" id="KW-0812">Transmembrane</keyword>
<evidence type="ECO:0000256" key="5">
    <source>
        <dbReference type="ARBA" id="ARBA00022617"/>
    </source>
</evidence>
<evidence type="ECO:0000256" key="1">
    <source>
        <dbReference type="ARBA" id="ARBA00001971"/>
    </source>
</evidence>
<evidence type="ECO:0000256" key="7">
    <source>
        <dbReference type="ARBA" id="ARBA00022723"/>
    </source>
</evidence>
<keyword evidence="7" id="KW-0479">Metal-binding</keyword>
<proteinExistence type="inferred from homology"/>
<evidence type="ECO:0000256" key="4">
    <source>
        <dbReference type="ARBA" id="ARBA00010617"/>
    </source>
</evidence>
<evidence type="ECO:0000256" key="11">
    <source>
        <dbReference type="ARBA" id="ARBA00023033"/>
    </source>
</evidence>
<dbReference type="InterPro" id="IPR002401">
    <property type="entry name" value="Cyt_P450_E_grp-I"/>
</dbReference>
<organism evidence="13 14">
    <name type="scientific">Mycena chlorophos</name>
    <name type="common">Agaric fungus</name>
    <name type="synonym">Agaricus chlorophos</name>
    <dbReference type="NCBI Taxonomy" id="658473"/>
    <lineage>
        <taxon>Eukaryota</taxon>
        <taxon>Fungi</taxon>
        <taxon>Dikarya</taxon>
        <taxon>Basidiomycota</taxon>
        <taxon>Agaricomycotina</taxon>
        <taxon>Agaricomycetes</taxon>
        <taxon>Agaricomycetidae</taxon>
        <taxon>Agaricales</taxon>
        <taxon>Marasmiineae</taxon>
        <taxon>Mycenaceae</taxon>
        <taxon>Mycena</taxon>
    </lineage>
</organism>
<dbReference type="InterPro" id="IPR001128">
    <property type="entry name" value="Cyt_P450"/>
</dbReference>
<evidence type="ECO:0000313" key="14">
    <source>
        <dbReference type="Proteomes" id="UP000815677"/>
    </source>
</evidence>
<comment type="subcellular location">
    <subcellularLocation>
        <location evidence="2">Membrane</location>
    </subcellularLocation>
</comment>
<dbReference type="PRINTS" id="PR00385">
    <property type="entry name" value="P450"/>
</dbReference>
<sequence length="333" mass="36878">MKQLLFAAKRMMIPMQLLPFLLRTTPARLRRWMIPILPIRDLQVAKKLVDVMDENSRSILEGKQAAIARGDSAILEQIGRGKDIISLLIRAAEKSSAEDRLSEEELRGQMNVMMFAGTDTTSTAMSRILHELAHHMDVQEQLRKEVTQAAAHGDLEYDVLNKLPLLEAICRETLRLYPPAITASRQATRDTVLPLGIPMTGKDGTTITEVVVPKGTIVHVGIKAANTRCSLWGADALQWKPERWLNPLPSAIADADIPGVYPKLLTFIGGARGCIGYKFAEISIKVQLAILVKGFRFEVSDKKVAWKLGQAEAPTFEGKHMLPMVVSMVSHDA</sequence>
<dbReference type="PANTHER" id="PTHR24305">
    <property type="entry name" value="CYTOCHROME P450"/>
    <property type="match status" value="1"/>
</dbReference>
<evidence type="ECO:0000256" key="3">
    <source>
        <dbReference type="ARBA" id="ARBA00004721"/>
    </source>
</evidence>
<evidence type="ECO:0000256" key="12">
    <source>
        <dbReference type="ARBA" id="ARBA00023136"/>
    </source>
</evidence>